<feature type="chain" id="PRO_5038741995" description="Sporulation and spore germination" evidence="1">
    <location>
        <begin position="19"/>
        <end position="165"/>
    </location>
</feature>
<evidence type="ECO:0008006" key="4">
    <source>
        <dbReference type="Google" id="ProtNLM"/>
    </source>
</evidence>
<dbReference type="PROSITE" id="PS51257">
    <property type="entry name" value="PROKAR_LIPOPROTEIN"/>
    <property type="match status" value="1"/>
</dbReference>
<evidence type="ECO:0000313" key="3">
    <source>
        <dbReference type="Proteomes" id="UP000198582"/>
    </source>
</evidence>
<proteinExistence type="predicted"/>
<name>A0A1H8VUG8_9PSEU</name>
<dbReference type="Proteomes" id="UP000198582">
    <property type="component" value="Unassembled WGS sequence"/>
</dbReference>
<feature type="signal peptide" evidence="1">
    <location>
        <begin position="1"/>
        <end position="18"/>
    </location>
</feature>
<dbReference type="AlphaFoldDB" id="A0A1H8VUG8"/>
<dbReference type="OrthoDB" id="3619627at2"/>
<dbReference type="EMBL" id="FOEF01000004">
    <property type="protein sequence ID" value="SEP18950.1"/>
    <property type="molecule type" value="Genomic_DNA"/>
</dbReference>
<evidence type="ECO:0000313" key="2">
    <source>
        <dbReference type="EMBL" id="SEP18950.1"/>
    </source>
</evidence>
<keyword evidence="1" id="KW-0732">Signal</keyword>
<organism evidence="2 3">
    <name type="scientific">Amycolatopsis saalfeldensis</name>
    <dbReference type="NCBI Taxonomy" id="394193"/>
    <lineage>
        <taxon>Bacteria</taxon>
        <taxon>Bacillati</taxon>
        <taxon>Actinomycetota</taxon>
        <taxon>Actinomycetes</taxon>
        <taxon>Pseudonocardiales</taxon>
        <taxon>Pseudonocardiaceae</taxon>
        <taxon>Amycolatopsis</taxon>
    </lineage>
</organism>
<keyword evidence="3" id="KW-1185">Reference proteome</keyword>
<evidence type="ECO:0000256" key="1">
    <source>
        <dbReference type="SAM" id="SignalP"/>
    </source>
</evidence>
<reference evidence="2 3" key="1">
    <citation type="submission" date="2016-10" db="EMBL/GenBank/DDBJ databases">
        <authorList>
            <person name="de Groot N.N."/>
        </authorList>
    </citation>
    <scope>NUCLEOTIDE SEQUENCE [LARGE SCALE GENOMIC DNA]</scope>
    <source>
        <strain evidence="2 3">DSM 44993</strain>
    </source>
</reference>
<dbReference type="STRING" id="394193.SAMN04489732_104298"/>
<gene>
    <name evidence="2" type="ORF">SAMN04489732_104298</name>
</gene>
<protein>
    <recommendedName>
        <fullName evidence="4">Sporulation and spore germination</fullName>
    </recommendedName>
</protein>
<accession>A0A1H8VUG8</accession>
<dbReference type="RefSeq" id="WP_091616883.1">
    <property type="nucleotide sequence ID" value="NZ_FOEF01000004.1"/>
</dbReference>
<sequence>MKLRRRTLTALAAVALLAAGCGVQPTGVIPAGPAPAVSGSRFDLLTLYFLLDGQLAPVQRSWPGTRTPEVALAQLFTGPSDEEQKSGYVSQLPTGVSPQVEITSADGTPTVTVPYPLRKLSTDGLSQIACTTIAALTAEGQFVRTGGITVAGPDLTATQVGCGTG</sequence>